<proteinExistence type="predicted"/>
<dbReference type="eggNOG" id="COG0733">
    <property type="taxonomic scope" value="Bacteria"/>
</dbReference>
<accession>A0A095X1P3</accession>
<dbReference type="Pfam" id="PF00209">
    <property type="entry name" value="SNF"/>
    <property type="match status" value="1"/>
</dbReference>
<dbReference type="AlphaFoldDB" id="A0A095X1P3"/>
<evidence type="ECO:0000313" key="8">
    <source>
        <dbReference type="Proteomes" id="UP000029640"/>
    </source>
</evidence>
<comment type="subcellular location">
    <subcellularLocation>
        <location evidence="1">Membrane</location>
        <topology evidence="1">Multi-pass membrane protein</topology>
    </subcellularLocation>
</comment>
<dbReference type="SUPFAM" id="SSF161070">
    <property type="entry name" value="SNF-like"/>
    <property type="match status" value="1"/>
</dbReference>
<dbReference type="PROSITE" id="PS50267">
    <property type="entry name" value="NA_NEUROTRAN_SYMP_3"/>
    <property type="match status" value="1"/>
</dbReference>
<evidence type="ECO:0000256" key="5">
    <source>
        <dbReference type="ARBA" id="ARBA00023136"/>
    </source>
</evidence>
<organism evidence="7 8">
    <name type="scientific">Pseudohaliea rubra DSM 19751</name>
    <dbReference type="NCBI Taxonomy" id="1265313"/>
    <lineage>
        <taxon>Bacteria</taxon>
        <taxon>Pseudomonadati</taxon>
        <taxon>Pseudomonadota</taxon>
        <taxon>Gammaproteobacteria</taxon>
        <taxon>Cellvibrionales</taxon>
        <taxon>Halieaceae</taxon>
        <taxon>Pseudohaliea</taxon>
    </lineage>
</organism>
<dbReference type="STRING" id="1265313.HRUBRA_00667"/>
<evidence type="ECO:0000256" key="6">
    <source>
        <dbReference type="SAM" id="Phobius"/>
    </source>
</evidence>
<dbReference type="InterPro" id="IPR000175">
    <property type="entry name" value="Na/ntran_symport"/>
</dbReference>
<feature type="transmembrane region" description="Helical" evidence="6">
    <location>
        <begin position="213"/>
        <end position="238"/>
    </location>
</feature>
<reference evidence="7 8" key="1">
    <citation type="journal article" date="2014" name="Genome Announc.">
        <title>Genome Sequence of Gammaproteobacterial Pseudohaliea rubra Type Strain DSM 19751, Isolated from Coastal Seawater of the Mediterranean Sea.</title>
        <authorList>
            <person name="Spring S."/>
            <person name="Fiebig A."/>
            <person name="Riedel T."/>
            <person name="Goker M."/>
            <person name="Klenk H.P."/>
        </authorList>
    </citation>
    <scope>NUCLEOTIDE SEQUENCE [LARGE SCALE GENOMIC DNA]</scope>
    <source>
        <strain evidence="7 8">DSM 19751</strain>
    </source>
</reference>
<evidence type="ECO:0000313" key="7">
    <source>
        <dbReference type="EMBL" id="KGE04789.1"/>
    </source>
</evidence>
<dbReference type="HOGENOM" id="CLU_006855_3_4_6"/>
<feature type="transmembrane region" description="Helical" evidence="6">
    <location>
        <begin position="78"/>
        <end position="97"/>
    </location>
</feature>
<evidence type="ECO:0000256" key="1">
    <source>
        <dbReference type="ARBA" id="ARBA00004141"/>
    </source>
</evidence>
<protein>
    <recommendedName>
        <fullName evidence="9">Sodium-dependent transporter</fullName>
    </recommendedName>
</protein>
<evidence type="ECO:0008006" key="9">
    <source>
        <dbReference type="Google" id="ProtNLM"/>
    </source>
</evidence>
<name>A0A095X1P3_9GAMM</name>
<feature type="transmembrane region" description="Helical" evidence="6">
    <location>
        <begin position="49"/>
        <end position="71"/>
    </location>
</feature>
<keyword evidence="5 6" id="KW-0472">Membrane</keyword>
<dbReference type="PANTHER" id="PTHR42948">
    <property type="entry name" value="TRANSPORTER"/>
    <property type="match status" value="1"/>
</dbReference>
<keyword evidence="4 6" id="KW-1133">Transmembrane helix</keyword>
<gene>
    <name evidence="7" type="ORF">HRUBRA_00667</name>
</gene>
<keyword evidence="3 6" id="KW-0812">Transmembrane</keyword>
<evidence type="ECO:0000256" key="3">
    <source>
        <dbReference type="ARBA" id="ARBA00022692"/>
    </source>
</evidence>
<feature type="transmembrane region" description="Helical" evidence="6">
    <location>
        <begin position="160"/>
        <end position="184"/>
    </location>
</feature>
<evidence type="ECO:0000256" key="4">
    <source>
        <dbReference type="ARBA" id="ARBA00022989"/>
    </source>
</evidence>
<evidence type="ECO:0000256" key="2">
    <source>
        <dbReference type="ARBA" id="ARBA00022448"/>
    </source>
</evidence>
<feature type="transmembrane region" description="Helical" evidence="6">
    <location>
        <begin position="289"/>
        <end position="307"/>
    </location>
</feature>
<feature type="transmembrane region" description="Helical" evidence="6">
    <location>
        <begin position="126"/>
        <end position="148"/>
    </location>
</feature>
<dbReference type="PANTHER" id="PTHR42948:SF1">
    <property type="entry name" value="TRANSPORTER"/>
    <property type="match status" value="1"/>
</dbReference>
<keyword evidence="2" id="KW-0813">Transport</keyword>
<dbReference type="EMBL" id="AUVB01000018">
    <property type="protein sequence ID" value="KGE04789.1"/>
    <property type="molecule type" value="Genomic_DNA"/>
</dbReference>
<dbReference type="InterPro" id="IPR037272">
    <property type="entry name" value="SNS_sf"/>
</dbReference>
<dbReference type="GO" id="GO:0016020">
    <property type="term" value="C:membrane"/>
    <property type="evidence" value="ECO:0007669"/>
    <property type="project" value="UniProtKB-SubCell"/>
</dbReference>
<dbReference type="Proteomes" id="UP000029640">
    <property type="component" value="Unassembled WGS sequence"/>
</dbReference>
<keyword evidence="8" id="KW-1185">Reference proteome</keyword>
<feature type="transmembrane region" description="Helical" evidence="6">
    <location>
        <begin position="250"/>
        <end position="269"/>
    </location>
</feature>
<comment type="caution">
    <text evidence="7">The sequence shown here is derived from an EMBL/GenBank/DDBJ whole genome shotgun (WGS) entry which is preliminary data.</text>
</comment>
<feature type="transmembrane region" description="Helical" evidence="6">
    <location>
        <begin position="327"/>
        <end position="347"/>
    </location>
</feature>
<sequence>MLGAITALAVLGYGVVVSGWSLAYAWHLGRGTFAAASPRDVAAFLDGLLAAPWRMLAWQTLFLAAAVAVSASGVRRGAGALAWVLLPSIMALFWLLIDFALDHGDLPAAQAFLFSTQPLDFRDDTLLVAFGQALFTLGIGLAVGLSYGSYAPERVPLGRSVLAVAIFDSAAALAAGIAIFPVVFANNIAPDMGPGLLFVSLPYAFGNLQEGDAYGMLFFFLVALAALGTAVALLEPAVATLCQRLLLRRWQGALAVGVTVWLLALAVAFSLPPESPFAGLLPLLEQVTTAWLIPLGALAAATFVGWCMDPELLRRELYRESDRFFRLWLLLLRFVAPLGLLVVWFRLAAPGS</sequence>